<dbReference type="STRING" id="33114.A0A2G2W219"/>
<dbReference type="PANTHER" id="PTHR34145">
    <property type="entry name" value="OS02G0105600 PROTEIN"/>
    <property type="match status" value="1"/>
</dbReference>
<feature type="domain" description="F-box/LRR-repeat protein 15/At3g58940/PEG3-like LRR" evidence="1">
    <location>
        <begin position="34"/>
        <end position="153"/>
    </location>
</feature>
<protein>
    <submittedName>
        <fullName evidence="2">Zinc-finger homeodomain protein 6</fullName>
    </submittedName>
</protein>
<reference evidence="3" key="2">
    <citation type="journal article" date="2017" name="J. Anim. Genet.">
        <title>Multiple reference genome sequences of hot pepper reveal the massive evolution of plant disease resistance genes by retroduplication.</title>
        <authorList>
            <person name="Kim S."/>
            <person name="Park J."/>
            <person name="Yeom S.-I."/>
            <person name="Kim Y.-M."/>
            <person name="Seo E."/>
            <person name="Kim K.-T."/>
            <person name="Kim M.-S."/>
            <person name="Lee J.M."/>
            <person name="Cheong K."/>
            <person name="Shin H.-S."/>
            <person name="Kim S.-B."/>
            <person name="Han K."/>
            <person name="Lee J."/>
            <person name="Park M."/>
            <person name="Lee H.-A."/>
            <person name="Lee H.-Y."/>
            <person name="Lee Y."/>
            <person name="Oh S."/>
            <person name="Lee J.H."/>
            <person name="Choi E."/>
            <person name="Choi E."/>
            <person name="Lee S.E."/>
            <person name="Jeon J."/>
            <person name="Kim H."/>
            <person name="Choi G."/>
            <person name="Song H."/>
            <person name="Lee J."/>
            <person name="Lee S.-C."/>
            <person name="Kwon J.-K."/>
            <person name="Lee H.-Y."/>
            <person name="Koo N."/>
            <person name="Hong Y."/>
            <person name="Kim R.W."/>
            <person name="Kang W.-H."/>
            <person name="Huh J.H."/>
            <person name="Kang B.-C."/>
            <person name="Yang T.-J."/>
            <person name="Lee Y.-H."/>
            <person name="Bennetzen J.L."/>
            <person name="Choi D."/>
        </authorList>
    </citation>
    <scope>NUCLEOTIDE SEQUENCE [LARGE SCALE GENOMIC DNA]</scope>
    <source>
        <strain evidence="3">cv. PBC81</strain>
    </source>
</reference>
<reference evidence="2 3" key="1">
    <citation type="journal article" date="2017" name="Genome Biol.">
        <title>New reference genome sequences of hot pepper reveal the massive evolution of plant disease-resistance genes by retroduplication.</title>
        <authorList>
            <person name="Kim S."/>
            <person name="Park J."/>
            <person name="Yeom S.I."/>
            <person name="Kim Y.M."/>
            <person name="Seo E."/>
            <person name="Kim K.T."/>
            <person name="Kim M.S."/>
            <person name="Lee J.M."/>
            <person name="Cheong K."/>
            <person name="Shin H.S."/>
            <person name="Kim S.B."/>
            <person name="Han K."/>
            <person name="Lee J."/>
            <person name="Park M."/>
            <person name="Lee H.A."/>
            <person name="Lee H.Y."/>
            <person name="Lee Y."/>
            <person name="Oh S."/>
            <person name="Lee J.H."/>
            <person name="Choi E."/>
            <person name="Choi E."/>
            <person name="Lee S.E."/>
            <person name="Jeon J."/>
            <person name="Kim H."/>
            <person name="Choi G."/>
            <person name="Song H."/>
            <person name="Lee J."/>
            <person name="Lee S.C."/>
            <person name="Kwon J.K."/>
            <person name="Lee H.Y."/>
            <person name="Koo N."/>
            <person name="Hong Y."/>
            <person name="Kim R.W."/>
            <person name="Kang W.H."/>
            <person name="Huh J.H."/>
            <person name="Kang B.C."/>
            <person name="Yang T.J."/>
            <person name="Lee Y.H."/>
            <person name="Bennetzen J.L."/>
            <person name="Choi D."/>
        </authorList>
    </citation>
    <scope>NUCLEOTIDE SEQUENCE [LARGE SCALE GENOMIC DNA]</scope>
    <source>
        <strain evidence="3">cv. PBC81</strain>
    </source>
</reference>
<proteinExistence type="predicted"/>
<accession>A0A2G2W219</accession>
<dbReference type="GO" id="GO:0003677">
    <property type="term" value="F:DNA binding"/>
    <property type="evidence" value="ECO:0007669"/>
    <property type="project" value="UniProtKB-KW"/>
</dbReference>
<keyword evidence="2" id="KW-0238">DNA-binding</keyword>
<dbReference type="PANTHER" id="PTHR34145:SF68">
    <property type="entry name" value="FBD DOMAIN-CONTAINING PROTEIN"/>
    <property type="match status" value="1"/>
</dbReference>
<dbReference type="SUPFAM" id="SSF52047">
    <property type="entry name" value="RNI-like"/>
    <property type="match status" value="1"/>
</dbReference>
<keyword evidence="2" id="KW-0371">Homeobox</keyword>
<organism evidence="2 3">
    <name type="scientific">Capsicum baccatum</name>
    <name type="common">Peruvian pepper</name>
    <dbReference type="NCBI Taxonomy" id="33114"/>
    <lineage>
        <taxon>Eukaryota</taxon>
        <taxon>Viridiplantae</taxon>
        <taxon>Streptophyta</taxon>
        <taxon>Embryophyta</taxon>
        <taxon>Tracheophyta</taxon>
        <taxon>Spermatophyta</taxon>
        <taxon>Magnoliopsida</taxon>
        <taxon>eudicotyledons</taxon>
        <taxon>Gunneridae</taxon>
        <taxon>Pentapetalae</taxon>
        <taxon>asterids</taxon>
        <taxon>lamiids</taxon>
        <taxon>Solanales</taxon>
        <taxon>Solanaceae</taxon>
        <taxon>Solanoideae</taxon>
        <taxon>Capsiceae</taxon>
        <taxon>Capsicum</taxon>
    </lineage>
</organism>
<evidence type="ECO:0000259" key="1">
    <source>
        <dbReference type="Pfam" id="PF24758"/>
    </source>
</evidence>
<dbReference type="AlphaFoldDB" id="A0A2G2W219"/>
<dbReference type="Proteomes" id="UP000224567">
    <property type="component" value="Unassembled WGS sequence"/>
</dbReference>
<keyword evidence="2" id="KW-0479">Metal-binding</keyword>
<evidence type="ECO:0000313" key="2">
    <source>
        <dbReference type="EMBL" id="PHT39271.1"/>
    </source>
</evidence>
<dbReference type="OrthoDB" id="1300012at2759"/>
<dbReference type="EMBL" id="MLFT02000009">
    <property type="protein sequence ID" value="PHT39271.1"/>
    <property type="molecule type" value="Genomic_DNA"/>
</dbReference>
<keyword evidence="3" id="KW-1185">Reference proteome</keyword>
<dbReference type="Gene3D" id="3.80.10.10">
    <property type="entry name" value="Ribonuclease Inhibitor"/>
    <property type="match status" value="1"/>
</dbReference>
<dbReference type="Pfam" id="PF24758">
    <property type="entry name" value="LRR_At5g56370"/>
    <property type="match status" value="1"/>
</dbReference>
<dbReference type="InterPro" id="IPR055411">
    <property type="entry name" value="LRR_FXL15/At3g58940/PEG3-like"/>
</dbReference>
<gene>
    <name evidence="2" type="ORF">CQW23_22844</name>
</gene>
<comment type="caution">
    <text evidence="2">The sequence shown here is derived from an EMBL/GenBank/DDBJ whole genome shotgun (WGS) entry which is preliminary data.</text>
</comment>
<keyword evidence="2" id="KW-0862">Zinc</keyword>
<keyword evidence="2" id="KW-0863">Zinc-finger</keyword>
<dbReference type="Gene3D" id="1.10.10.60">
    <property type="entry name" value="Homeodomain-like"/>
    <property type="match status" value="1"/>
</dbReference>
<evidence type="ECO:0000313" key="3">
    <source>
        <dbReference type="Proteomes" id="UP000224567"/>
    </source>
</evidence>
<dbReference type="InterPro" id="IPR053772">
    <property type="entry name" value="At1g61320/At1g61330-like"/>
</dbReference>
<sequence length="182" mass="21022">MFKFAQKVGWKLQKRDEELIREFCSKIGVERQVFKNGVKDLYLTLISYPLPIVTILGAKSLRELVLVGFTLIPDSLYSGAVSCNSLRKIYISSVRFDENVFQTLLNSCPLVVSVTLEYCSGLEKIKSDSLKFLKIQYCRDIWEIDAPNLASLEYACWYQIPQLKIVRVSWKAIHLEKYVKII</sequence>
<dbReference type="InterPro" id="IPR032675">
    <property type="entry name" value="LRR_dom_sf"/>
</dbReference>
<name>A0A2G2W219_CAPBA</name>
<dbReference type="GO" id="GO:0008270">
    <property type="term" value="F:zinc ion binding"/>
    <property type="evidence" value="ECO:0007669"/>
    <property type="project" value="UniProtKB-KW"/>
</dbReference>